<evidence type="ECO:0000259" key="7">
    <source>
        <dbReference type="PROSITE" id="PS50035"/>
    </source>
</evidence>
<dbReference type="GO" id="GO:0016891">
    <property type="term" value="F:RNA endonuclease activity producing 5'-phosphomonoesters, hydrolytic mechanism"/>
    <property type="evidence" value="ECO:0007669"/>
    <property type="project" value="TreeGrafter"/>
</dbReference>
<evidence type="ECO:0000256" key="1">
    <source>
        <dbReference type="ARBA" id="ARBA00000798"/>
    </source>
</evidence>
<dbReference type="InterPro" id="IPR001736">
    <property type="entry name" value="PLipase_D/transphosphatidylase"/>
</dbReference>
<keyword evidence="5" id="KW-0442">Lipid degradation</keyword>
<dbReference type="PANTHER" id="PTHR43856">
    <property type="entry name" value="CARDIOLIPIN HYDROLASE"/>
    <property type="match status" value="1"/>
</dbReference>
<keyword evidence="4" id="KW-0378">Hydrolase</keyword>
<dbReference type="EMBL" id="FNRL01000021">
    <property type="protein sequence ID" value="SEA89958.1"/>
    <property type="molecule type" value="Genomic_DNA"/>
</dbReference>
<dbReference type="OrthoDB" id="9762009at2"/>
<dbReference type="GO" id="GO:0016042">
    <property type="term" value="P:lipid catabolic process"/>
    <property type="evidence" value="ECO:0007669"/>
    <property type="project" value="UniProtKB-KW"/>
</dbReference>
<name>A0A1H4EZA8_9BACT</name>
<organism evidence="8 9">
    <name type="scientific">Chitinophaga terrae</name>
    <name type="common">ex Kim and Jung 2007</name>
    <dbReference type="NCBI Taxonomy" id="408074"/>
    <lineage>
        <taxon>Bacteria</taxon>
        <taxon>Pseudomonadati</taxon>
        <taxon>Bacteroidota</taxon>
        <taxon>Chitinophagia</taxon>
        <taxon>Chitinophagales</taxon>
        <taxon>Chitinophagaceae</taxon>
        <taxon>Chitinophaga</taxon>
    </lineage>
</organism>
<dbReference type="GO" id="GO:0006793">
    <property type="term" value="P:phosphorus metabolic process"/>
    <property type="evidence" value="ECO:0007669"/>
    <property type="project" value="UniProtKB-ARBA"/>
</dbReference>
<dbReference type="RefSeq" id="WP_026769723.1">
    <property type="nucleotide sequence ID" value="NZ_BKAT01000020.1"/>
</dbReference>
<dbReference type="PANTHER" id="PTHR43856:SF1">
    <property type="entry name" value="MITOCHONDRIAL CARDIOLIPIN HYDROLASE"/>
    <property type="match status" value="1"/>
</dbReference>
<proteinExistence type="inferred from homology"/>
<dbReference type="Proteomes" id="UP000199656">
    <property type="component" value="Unassembled WGS sequence"/>
</dbReference>
<dbReference type="InterPro" id="IPR025202">
    <property type="entry name" value="PLD-like_dom"/>
</dbReference>
<gene>
    <name evidence="8" type="ORF">SAMN05660909_04026</name>
</gene>
<evidence type="ECO:0000256" key="5">
    <source>
        <dbReference type="ARBA" id="ARBA00022963"/>
    </source>
</evidence>
<evidence type="ECO:0000313" key="9">
    <source>
        <dbReference type="Proteomes" id="UP000199656"/>
    </source>
</evidence>
<evidence type="ECO:0000256" key="3">
    <source>
        <dbReference type="ARBA" id="ARBA00012027"/>
    </source>
</evidence>
<reference evidence="9" key="1">
    <citation type="submission" date="2016-10" db="EMBL/GenBank/DDBJ databases">
        <authorList>
            <person name="Varghese N."/>
            <person name="Submissions S."/>
        </authorList>
    </citation>
    <scope>NUCLEOTIDE SEQUENCE [LARGE SCALE GENOMIC DNA]</scope>
    <source>
        <strain evidence="9">DSM 23920</strain>
    </source>
</reference>
<protein>
    <recommendedName>
        <fullName evidence="3">phospholipase D</fullName>
        <ecNumber evidence="3">3.1.4.4</ecNumber>
    </recommendedName>
</protein>
<accession>A0A1H4EZA8</accession>
<evidence type="ECO:0000256" key="6">
    <source>
        <dbReference type="ARBA" id="ARBA00023098"/>
    </source>
</evidence>
<keyword evidence="9" id="KW-1185">Reference proteome</keyword>
<dbReference type="AlphaFoldDB" id="A0A1H4EZA8"/>
<dbReference type="Pfam" id="PF13091">
    <property type="entry name" value="PLDc_2"/>
    <property type="match status" value="1"/>
</dbReference>
<feature type="domain" description="PLD phosphodiesterase" evidence="7">
    <location>
        <begin position="212"/>
        <end position="239"/>
    </location>
</feature>
<sequence>MKLSDLTIESIKEFISGDNQLTPRLTGEKILKLFNHVGFKDVYKYGDGGMPNSLSRNAYVLEKLYEINGRKEMVQLLQIVFDPRHFAQDASKDIKVAVEQINPLLQQDGYRLEDFEGKYKIIGADLPENIEVEVHFEDIEAQIVEQIRAARFSIWVAVAWFTNKTLMRELYNRKQEGINVRVVVLDDEINTKYGFEYEKFFETKRVPKSGQYENIMHHKFCVIDLKTVIHGSYNWTSKANWNRETASVENSRELAEKYASEFISLIK</sequence>
<evidence type="ECO:0000256" key="4">
    <source>
        <dbReference type="ARBA" id="ARBA00022801"/>
    </source>
</evidence>
<comment type="similarity">
    <text evidence="2">Belongs to the phospholipase D family.</text>
</comment>
<dbReference type="PROSITE" id="PS50035">
    <property type="entry name" value="PLD"/>
    <property type="match status" value="1"/>
</dbReference>
<dbReference type="GO" id="GO:0004630">
    <property type="term" value="F:phospholipase D activity"/>
    <property type="evidence" value="ECO:0007669"/>
    <property type="project" value="UniProtKB-EC"/>
</dbReference>
<dbReference type="SUPFAM" id="SSF56024">
    <property type="entry name" value="Phospholipase D/nuclease"/>
    <property type="match status" value="1"/>
</dbReference>
<dbReference type="EC" id="3.1.4.4" evidence="3"/>
<dbReference type="STRING" id="408074.SAMN05660909_04026"/>
<dbReference type="InterPro" id="IPR051406">
    <property type="entry name" value="PLD_domain"/>
</dbReference>
<keyword evidence="6" id="KW-0443">Lipid metabolism</keyword>
<dbReference type="Gene3D" id="3.30.870.10">
    <property type="entry name" value="Endonuclease Chain A"/>
    <property type="match status" value="1"/>
</dbReference>
<dbReference type="CDD" id="cd09174">
    <property type="entry name" value="PLDc_Nuc_like_unchar2"/>
    <property type="match status" value="1"/>
</dbReference>
<evidence type="ECO:0000256" key="2">
    <source>
        <dbReference type="ARBA" id="ARBA00008664"/>
    </source>
</evidence>
<comment type="catalytic activity">
    <reaction evidence="1">
        <text>a 1,2-diacyl-sn-glycero-3-phosphocholine + H2O = a 1,2-diacyl-sn-glycero-3-phosphate + choline + H(+)</text>
        <dbReference type="Rhea" id="RHEA:14445"/>
        <dbReference type="ChEBI" id="CHEBI:15354"/>
        <dbReference type="ChEBI" id="CHEBI:15377"/>
        <dbReference type="ChEBI" id="CHEBI:15378"/>
        <dbReference type="ChEBI" id="CHEBI:57643"/>
        <dbReference type="ChEBI" id="CHEBI:58608"/>
        <dbReference type="EC" id="3.1.4.4"/>
    </reaction>
</comment>
<evidence type="ECO:0000313" key="8">
    <source>
        <dbReference type="EMBL" id="SEA89958.1"/>
    </source>
</evidence>